<gene>
    <name evidence="3" type="ORF">K6K13_21885</name>
</gene>
<accession>A0ABX9AQI5</accession>
<proteinExistence type="predicted"/>
<dbReference type="Proteomes" id="UP000825886">
    <property type="component" value="Chromosome"/>
</dbReference>
<feature type="transmembrane region" description="Helical" evidence="2">
    <location>
        <begin position="12"/>
        <end position="35"/>
    </location>
</feature>
<keyword evidence="2" id="KW-1133">Transmembrane helix</keyword>
<dbReference type="RefSeq" id="WP_222158830.1">
    <property type="nucleotide sequence ID" value="NZ_CP081864.1"/>
</dbReference>
<protein>
    <submittedName>
        <fullName evidence="3">Uncharacterized protein</fullName>
    </submittedName>
</protein>
<feature type="compositionally biased region" description="Basic and acidic residues" evidence="1">
    <location>
        <begin position="132"/>
        <end position="141"/>
    </location>
</feature>
<keyword evidence="4" id="KW-1185">Reference proteome</keyword>
<dbReference type="EMBL" id="CP081864">
    <property type="protein sequence ID" value="QZN95754.1"/>
    <property type="molecule type" value="Genomic_DNA"/>
</dbReference>
<feature type="transmembrane region" description="Helical" evidence="2">
    <location>
        <begin position="41"/>
        <end position="65"/>
    </location>
</feature>
<evidence type="ECO:0000313" key="3">
    <source>
        <dbReference type="EMBL" id="QZN95754.1"/>
    </source>
</evidence>
<name>A0ABX9AQI5_9ENTR</name>
<evidence type="ECO:0000313" key="4">
    <source>
        <dbReference type="Proteomes" id="UP000825886"/>
    </source>
</evidence>
<organism evidence="3 4">
    <name type="scientific">Symbiopectobacterium purcellii</name>
    <dbReference type="NCBI Taxonomy" id="2871826"/>
    <lineage>
        <taxon>Bacteria</taxon>
        <taxon>Pseudomonadati</taxon>
        <taxon>Pseudomonadota</taxon>
        <taxon>Gammaproteobacteria</taxon>
        <taxon>Enterobacterales</taxon>
        <taxon>Enterobacteriaceae</taxon>
    </lineage>
</organism>
<evidence type="ECO:0000256" key="1">
    <source>
        <dbReference type="SAM" id="MobiDB-lite"/>
    </source>
</evidence>
<keyword evidence="2" id="KW-0812">Transmembrane</keyword>
<keyword evidence="2" id="KW-0472">Membrane</keyword>
<evidence type="ECO:0000256" key="2">
    <source>
        <dbReference type="SAM" id="Phobius"/>
    </source>
</evidence>
<reference evidence="3 4" key="1">
    <citation type="submission" date="2021-08" db="EMBL/GenBank/DDBJ databases">
        <title>Culture and genomic analysis of Symbiopectobacterium purcellii sp. nov. gen. nov., isolated from the leafhopper Empoasca decipiens.</title>
        <authorList>
            <person name="Nadal-Jimenez P."/>
            <person name="Siozios S."/>
            <person name="Halliday N."/>
            <person name="Camara M."/>
            <person name="Hurst G.D.D."/>
        </authorList>
    </citation>
    <scope>NUCLEOTIDE SEQUENCE [LARGE SCALE GENOMIC DNA]</scope>
    <source>
        <strain evidence="3 4">SyEd1</strain>
    </source>
</reference>
<sequence>MHDRKFKMLGIGLLAVVAIATLVMLLWNALLPAIFGVQSIGFFQALGLLILCKILFGGIGYRGFFGRHGREMRERWLSMSQEQRDAFFHQRGFGPHGDHCGHRFHRGPFAHRRGKHQACHDQQHDTSVASDKPADQSGKTE</sequence>
<feature type="region of interest" description="Disordered" evidence="1">
    <location>
        <begin position="112"/>
        <end position="141"/>
    </location>
</feature>